<dbReference type="InterPro" id="IPR036291">
    <property type="entry name" value="NAD(P)-bd_dom_sf"/>
</dbReference>
<evidence type="ECO:0000313" key="5">
    <source>
        <dbReference type="Proteomes" id="UP001162734"/>
    </source>
</evidence>
<evidence type="ECO:0000256" key="1">
    <source>
        <dbReference type="ARBA" id="ARBA00006484"/>
    </source>
</evidence>
<dbReference type="SUPFAM" id="SSF51735">
    <property type="entry name" value="NAD(P)-binding Rossmann-fold domains"/>
    <property type="match status" value="1"/>
</dbReference>
<reference evidence="5" key="1">
    <citation type="journal article" date="2022" name="Int. J. Syst. Evol. Microbiol.">
        <title>Anaeromyxobacter oryzae sp. nov., Anaeromyxobacter diazotrophicus sp. nov. and Anaeromyxobacter paludicola sp. nov., isolated from paddy soils.</title>
        <authorList>
            <person name="Itoh H."/>
            <person name="Xu Z."/>
            <person name="Mise K."/>
            <person name="Masuda Y."/>
            <person name="Ushijima N."/>
            <person name="Hayakawa C."/>
            <person name="Shiratori Y."/>
            <person name="Senoo K."/>
        </authorList>
    </citation>
    <scope>NUCLEOTIDE SEQUENCE [LARGE SCALE GENOMIC DNA]</scope>
    <source>
        <strain evidence="5">Red630</strain>
    </source>
</reference>
<dbReference type="PANTHER" id="PTHR44196">
    <property type="entry name" value="DEHYDROGENASE/REDUCTASE SDR FAMILY MEMBER 7B"/>
    <property type="match status" value="1"/>
</dbReference>
<dbReference type="Pfam" id="PF00106">
    <property type="entry name" value="adh_short"/>
    <property type="match status" value="1"/>
</dbReference>
<dbReference type="InterPro" id="IPR002347">
    <property type="entry name" value="SDR_fam"/>
</dbReference>
<evidence type="ECO:0000256" key="2">
    <source>
        <dbReference type="ARBA" id="ARBA00023002"/>
    </source>
</evidence>
<organism evidence="4 5">
    <name type="scientific">Anaeromyxobacter paludicola</name>
    <dbReference type="NCBI Taxonomy" id="2918171"/>
    <lineage>
        <taxon>Bacteria</taxon>
        <taxon>Pseudomonadati</taxon>
        <taxon>Myxococcota</taxon>
        <taxon>Myxococcia</taxon>
        <taxon>Myxococcales</taxon>
        <taxon>Cystobacterineae</taxon>
        <taxon>Anaeromyxobacteraceae</taxon>
        <taxon>Anaeromyxobacter</taxon>
    </lineage>
</organism>
<name>A0ABN6NFP3_9BACT</name>
<protein>
    <submittedName>
        <fullName evidence="4">Short-chain dehydrogenase</fullName>
    </submittedName>
</protein>
<proteinExistence type="inferred from homology"/>
<dbReference type="CDD" id="cd05233">
    <property type="entry name" value="SDR_c"/>
    <property type="match status" value="1"/>
</dbReference>
<gene>
    <name evidence="4" type="ORF">AMPC_39800</name>
</gene>
<sequence>MSTSRVERQPALVTGASSGIGAALARVLAQNGHDVFLVARSADALVERCASLTREFGVRAEPLPFDLTRREAPQELHRALRDLRAQIGILVNDAGVAVHGAFGRTDLAAELELIQLNVAALTHLTKLMLGAMQARQAGRILNVASTAAYVPGPFMAVYYASKAYVLSLSVALAEELADSGITVTALCPGPTRTPFEQKSGVGRTPLFRGGNVLDPERVALAGYRGLMAGRRVVIPGFRNKLLAAAAGLGPKRIAARITRAWQEPDL</sequence>
<dbReference type="Proteomes" id="UP001162734">
    <property type="component" value="Chromosome"/>
</dbReference>
<keyword evidence="5" id="KW-1185">Reference proteome</keyword>
<dbReference type="EMBL" id="AP025592">
    <property type="protein sequence ID" value="BDG10867.1"/>
    <property type="molecule type" value="Genomic_DNA"/>
</dbReference>
<evidence type="ECO:0000256" key="3">
    <source>
        <dbReference type="RuleBase" id="RU000363"/>
    </source>
</evidence>
<dbReference type="RefSeq" id="WP_248343457.1">
    <property type="nucleotide sequence ID" value="NZ_AP025592.1"/>
</dbReference>
<keyword evidence="2" id="KW-0560">Oxidoreductase</keyword>
<dbReference type="PANTHER" id="PTHR44196:SF2">
    <property type="entry name" value="SHORT-CHAIN DEHYDROGENASE-RELATED"/>
    <property type="match status" value="1"/>
</dbReference>
<accession>A0ABN6NFP3</accession>
<comment type="similarity">
    <text evidence="1 3">Belongs to the short-chain dehydrogenases/reductases (SDR) family.</text>
</comment>
<dbReference type="Gene3D" id="3.40.50.720">
    <property type="entry name" value="NAD(P)-binding Rossmann-like Domain"/>
    <property type="match status" value="1"/>
</dbReference>
<dbReference type="PRINTS" id="PR00081">
    <property type="entry name" value="GDHRDH"/>
</dbReference>
<dbReference type="PIRSF" id="PIRSF000126">
    <property type="entry name" value="11-beta-HSD1"/>
    <property type="match status" value="1"/>
</dbReference>
<evidence type="ECO:0000313" key="4">
    <source>
        <dbReference type="EMBL" id="BDG10867.1"/>
    </source>
</evidence>
<dbReference type="PRINTS" id="PR00080">
    <property type="entry name" value="SDRFAMILY"/>
</dbReference>